<keyword evidence="3" id="KW-0808">Transferase</keyword>
<feature type="domain" description="RING-type" evidence="10">
    <location>
        <begin position="1"/>
        <end position="194"/>
    </location>
</feature>
<dbReference type="GO" id="GO:0061630">
    <property type="term" value="F:ubiquitin protein ligase activity"/>
    <property type="evidence" value="ECO:0007669"/>
    <property type="project" value="UniProtKB-EC"/>
</dbReference>
<feature type="region of interest" description="Disordered" evidence="9">
    <location>
        <begin position="354"/>
        <end position="373"/>
    </location>
</feature>
<dbReference type="InterPro" id="IPR031127">
    <property type="entry name" value="E3_UB_ligase_RBR"/>
</dbReference>
<evidence type="ECO:0000256" key="9">
    <source>
        <dbReference type="SAM" id="MobiDB-lite"/>
    </source>
</evidence>
<feature type="region of interest" description="Disordered" evidence="9">
    <location>
        <begin position="497"/>
        <end position="518"/>
    </location>
</feature>
<reference evidence="11" key="1">
    <citation type="submission" date="2022-10" db="EMBL/GenBank/DDBJ databases">
        <title>Tapping the CABI collections for fungal endophytes: first genome assemblies for Collariella, Neodidymelliopsis, Ascochyta clinopodiicola, Didymella pomorum, Didymosphaeria variabile, Neocosmospora piperis and Neocucurbitaria cava.</title>
        <authorList>
            <person name="Hill R."/>
        </authorList>
    </citation>
    <scope>NUCLEOTIDE SEQUENCE</scope>
    <source>
        <strain evidence="11">IMI 356815</strain>
    </source>
</reference>
<dbReference type="RefSeq" id="XP_056077030.1">
    <property type="nucleotide sequence ID" value="XM_056210208.1"/>
</dbReference>
<evidence type="ECO:0000259" key="10">
    <source>
        <dbReference type="PROSITE" id="PS51873"/>
    </source>
</evidence>
<keyword evidence="5" id="KW-0677">Repeat</keyword>
<feature type="region of interest" description="Disordered" evidence="9">
    <location>
        <begin position="186"/>
        <end position="215"/>
    </location>
</feature>
<evidence type="ECO:0000256" key="2">
    <source>
        <dbReference type="ARBA" id="ARBA00012251"/>
    </source>
</evidence>
<evidence type="ECO:0000256" key="1">
    <source>
        <dbReference type="ARBA" id="ARBA00001798"/>
    </source>
</evidence>
<evidence type="ECO:0000256" key="5">
    <source>
        <dbReference type="ARBA" id="ARBA00022737"/>
    </source>
</evidence>
<dbReference type="PROSITE" id="PS51873">
    <property type="entry name" value="TRIAD"/>
    <property type="match status" value="1"/>
</dbReference>
<dbReference type="InterPro" id="IPR002867">
    <property type="entry name" value="IBR_dom"/>
</dbReference>
<feature type="compositionally biased region" description="Polar residues" evidence="9">
    <location>
        <begin position="233"/>
        <end position="254"/>
    </location>
</feature>
<feature type="compositionally biased region" description="Basic and acidic residues" evidence="9">
    <location>
        <begin position="497"/>
        <end position="508"/>
    </location>
</feature>
<proteinExistence type="predicted"/>
<organism evidence="11 12">
    <name type="scientific">Didymosphaeria variabile</name>
    <dbReference type="NCBI Taxonomy" id="1932322"/>
    <lineage>
        <taxon>Eukaryota</taxon>
        <taxon>Fungi</taxon>
        <taxon>Dikarya</taxon>
        <taxon>Ascomycota</taxon>
        <taxon>Pezizomycotina</taxon>
        <taxon>Dothideomycetes</taxon>
        <taxon>Pleosporomycetidae</taxon>
        <taxon>Pleosporales</taxon>
        <taxon>Massarineae</taxon>
        <taxon>Didymosphaeriaceae</taxon>
        <taxon>Didymosphaeria</taxon>
    </lineage>
</organism>
<name>A0A9W9CFV1_9PLEO</name>
<comment type="catalytic activity">
    <reaction evidence="1">
        <text>[E2 ubiquitin-conjugating enzyme]-S-ubiquitinyl-L-cysteine + [acceptor protein]-L-lysine = [E2 ubiquitin-conjugating enzyme]-L-cysteine + [acceptor protein]-N(6)-ubiquitinyl-L-lysine.</text>
        <dbReference type="EC" id="2.3.2.31"/>
    </reaction>
</comment>
<evidence type="ECO:0000313" key="12">
    <source>
        <dbReference type="Proteomes" id="UP001140513"/>
    </source>
</evidence>
<dbReference type="Pfam" id="PF01485">
    <property type="entry name" value="IBR"/>
    <property type="match status" value="1"/>
</dbReference>
<dbReference type="EC" id="2.3.2.31" evidence="2"/>
<evidence type="ECO:0000313" key="11">
    <source>
        <dbReference type="EMBL" id="KAJ4360828.1"/>
    </source>
</evidence>
<dbReference type="GO" id="GO:0016567">
    <property type="term" value="P:protein ubiquitination"/>
    <property type="evidence" value="ECO:0007669"/>
    <property type="project" value="InterPro"/>
</dbReference>
<keyword evidence="7" id="KW-0833">Ubl conjugation pathway</keyword>
<evidence type="ECO:0000256" key="4">
    <source>
        <dbReference type="ARBA" id="ARBA00022723"/>
    </source>
</evidence>
<dbReference type="Proteomes" id="UP001140513">
    <property type="component" value="Unassembled WGS sequence"/>
</dbReference>
<feature type="compositionally biased region" description="Basic residues" evidence="9">
    <location>
        <begin position="354"/>
        <end position="367"/>
    </location>
</feature>
<dbReference type="Gene3D" id="1.20.120.1750">
    <property type="match status" value="1"/>
</dbReference>
<dbReference type="CDD" id="cd22584">
    <property type="entry name" value="Rcat_RBR_unk"/>
    <property type="match status" value="1"/>
</dbReference>
<protein>
    <recommendedName>
        <fullName evidence="2">RBR-type E3 ubiquitin transferase</fullName>
        <ecNumber evidence="2">2.3.2.31</ecNumber>
    </recommendedName>
</protein>
<dbReference type="GO" id="GO:0008270">
    <property type="term" value="F:zinc ion binding"/>
    <property type="evidence" value="ECO:0007669"/>
    <property type="project" value="UniProtKB-KW"/>
</dbReference>
<dbReference type="EMBL" id="JAPEUX010000001">
    <property type="protein sequence ID" value="KAJ4360828.1"/>
    <property type="molecule type" value="Genomic_DNA"/>
</dbReference>
<evidence type="ECO:0000256" key="8">
    <source>
        <dbReference type="ARBA" id="ARBA00022833"/>
    </source>
</evidence>
<keyword evidence="12" id="KW-1185">Reference proteome</keyword>
<dbReference type="AlphaFoldDB" id="A0A9W9CFV1"/>
<keyword evidence="6" id="KW-0863">Zinc-finger</keyword>
<evidence type="ECO:0000256" key="6">
    <source>
        <dbReference type="ARBA" id="ARBA00022771"/>
    </source>
</evidence>
<keyword evidence="8" id="KW-0862">Zinc</keyword>
<dbReference type="InterPro" id="IPR044066">
    <property type="entry name" value="TRIAD_supradom"/>
</dbReference>
<feature type="region of interest" description="Disordered" evidence="9">
    <location>
        <begin position="227"/>
        <end position="264"/>
    </location>
</feature>
<evidence type="ECO:0000256" key="3">
    <source>
        <dbReference type="ARBA" id="ARBA00022679"/>
    </source>
</evidence>
<dbReference type="OrthoDB" id="10009520at2759"/>
<dbReference type="SUPFAM" id="SSF57850">
    <property type="entry name" value="RING/U-box"/>
    <property type="match status" value="1"/>
</dbReference>
<evidence type="ECO:0000256" key="7">
    <source>
        <dbReference type="ARBA" id="ARBA00022786"/>
    </source>
</evidence>
<comment type="caution">
    <text evidence="11">The sequence shown here is derived from an EMBL/GenBank/DDBJ whole genome shotgun (WGS) entry which is preliminary data.</text>
</comment>
<accession>A0A9W9CFV1</accession>
<gene>
    <name evidence="11" type="ORF">N0V89_001395</name>
</gene>
<feature type="compositionally biased region" description="Acidic residues" evidence="9">
    <location>
        <begin position="186"/>
        <end position="201"/>
    </location>
</feature>
<dbReference type="GeneID" id="80904925"/>
<keyword evidence="4" id="KW-0479">Metal-binding</keyword>
<sequence length="518" mass="57554">MPQNMFIDACKDISRMPPRCCNQIPIHHIRPYLSVDEISLFKSKYEEWGTPNPFYCPVARCSTFIPNYLLPQARTNSKGKQRVDSGIGTPTKPTVACPKCEVDICTNCRSLTHDGVCGIFDFGVDKETADLIQKWGYRKCPKCGQGVKRMYGCNHMECRCGAHFCWGCMQGKDNCIGECDDDEEEDYSEYEPDEEEDEEFEKETAPMVPAPPASNLAHVFPHMSQIEEPTEPSAPTTSQPPDDTATDPTVSTPRVRNLDGGSGRYWEEQDFDFGEEPTDDFQDRSWDCYHDFGTAKIEFKAAFRNDASVNQMECMKCWATVHPEVKMPANVRAGENKITTAVATASRGIRIPSRRRTGHAQHARRRATGSLRGTRSMETFEATASPLSSSPASFSSLMLYRGSIPGESQESLEGSSSARVVDLYGNTIATANKAKDGNADEHMPDWNQVDEGKSGLSFATDSTPFSFAYECYDCGLLVCHRCKDTLEGHHVGVDVEGDKTEDEHKGDEDTCNVADNGE</sequence>
<dbReference type="PANTHER" id="PTHR11685">
    <property type="entry name" value="RBR FAMILY RING FINGER AND IBR DOMAIN-CONTAINING"/>
    <property type="match status" value="1"/>
</dbReference>